<dbReference type="FunFam" id="1.20.1060.10:FF:000001">
    <property type="entry name" value="DNA polymerase I"/>
    <property type="match status" value="1"/>
</dbReference>
<evidence type="ECO:0000256" key="13">
    <source>
        <dbReference type="ARBA" id="ARBA00023204"/>
    </source>
</evidence>
<dbReference type="InterPro" id="IPR043502">
    <property type="entry name" value="DNA/RNA_pol_sf"/>
</dbReference>
<name>A0AAW3ZWQ4_9BACT</name>
<evidence type="ECO:0000256" key="15">
    <source>
        <dbReference type="NCBIfam" id="TIGR00593"/>
    </source>
</evidence>
<feature type="domain" description="3'-5' exonuclease" evidence="17">
    <location>
        <begin position="301"/>
        <end position="482"/>
    </location>
</feature>
<evidence type="ECO:0000256" key="1">
    <source>
        <dbReference type="ARBA" id="ARBA00007705"/>
    </source>
</evidence>
<organism evidence="20 21">
    <name type="scientific">Campylobacter californiensis</name>
    <dbReference type="NCBI Taxonomy" id="1032243"/>
    <lineage>
        <taxon>Bacteria</taxon>
        <taxon>Pseudomonadati</taxon>
        <taxon>Campylobacterota</taxon>
        <taxon>Epsilonproteobacteria</taxon>
        <taxon>Campylobacterales</taxon>
        <taxon>Campylobacteraceae</taxon>
        <taxon>Campylobacter</taxon>
    </lineage>
</organism>
<evidence type="ECO:0000256" key="7">
    <source>
        <dbReference type="ARBA" id="ARBA00022722"/>
    </source>
</evidence>
<dbReference type="InterPro" id="IPR036279">
    <property type="entry name" value="5-3_exonuclease_C_sf"/>
</dbReference>
<evidence type="ECO:0000313" key="21">
    <source>
        <dbReference type="Proteomes" id="UP000650616"/>
    </source>
</evidence>
<keyword evidence="5 16" id="KW-0548">Nucleotidyltransferase</keyword>
<dbReference type="Pfam" id="PF01367">
    <property type="entry name" value="5_3_exonuc"/>
    <property type="match status" value="1"/>
</dbReference>
<dbReference type="Gene3D" id="1.10.150.20">
    <property type="entry name" value="5' to 3' exonuclease, C-terminal subdomain"/>
    <property type="match status" value="2"/>
</dbReference>
<evidence type="ECO:0000256" key="2">
    <source>
        <dbReference type="ARBA" id="ARBA00012417"/>
    </source>
</evidence>
<evidence type="ECO:0000256" key="3">
    <source>
        <dbReference type="ARBA" id="ARBA00020311"/>
    </source>
</evidence>
<evidence type="ECO:0000259" key="19">
    <source>
        <dbReference type="SMART" id="SM00482"/>
    </source>
</evidence>
<evidence type="ECO:0000313" key="20">
    <source>
        <dbReference type="EMBL" id="MBE3607230.1"/>
    </source>
</evidence>
<comment type="caution">
    <text evidence="20">The sequence shown here is derived from an EMBL/GenBank/DDBJ whole genome shotgun (WGS) entry which is preliminary data.</text>
</comment>
<dbReference type="RefSeq" id="WP_170015105.1">
    <property type="nucleotide sequence ID" value="NZ_CP012545.1"/>
</dbReference>
<evidence type="ECO:0000256" key="14">
    <source>
        <dbReference type="ARBA" id="ARBA00049244"/>
    </source>
</evidence>
<dbReference type="InterPro" id="IPR020046">
    <property type="entry name" value="5-3_exonucl_a-hlix_arch_N"/>
</dbReference>
<dbReference type="Pfam" id="PF00476">
    <property type="entry name" value="DNA_pol_A"/>
    <property type="match status" value="1"/>
</dbReference>
<dbReference type="SMART" id="SM00482">
    <property type="entry name" value="POLAc"/>
    <property type="match status" value="1"/>
</dbReference>
<dbReference type="SUPFAM" id="SSF47807">
    <property type="entry name" value="5' to 3' exonuclease, C-terminal subdomain"/>
    <property type="match status" value="1"/>
</dbReference>
<proteinExistence type="inferred from homology"/>
<dbReference type="PANTHER" id="PTHR10133:SF27">
    <property type="entry name" value="DNA POLYMERASE NU"/>
    <property type="match status" value="1"/>
</dbReference>
<dbReference type="SUPFAM" id="SSF53098">
    <property type="entry name" value="Ribonuclease H-like"/>
    <property type="match status" value="1"/>
</dbReference>
<dbReference type="Proteomes" id="UP000650616">
    <property type="component" value="Unassembled WGS sequence"/>
</dbReference>
<dbReference type="GO" id="GO:0003677">
    <property type="term" value="F:DNA binding"/>
    <property type="evidence" value="ECO:0007669"/>
    <property type="project" value="UniProtKB-UniRule"/>
</dbReference>
<dbReference type="SUPFAM" id="SSF56672">
    <property type="entry name" value="DNA/RNA polymerases"/>
    <property type="match status" value="1"/>
</dbReference>
<dbReference type="EMBL" id="LIWG01000001">
    <property type="protein sequence ID" value="MBE3607230.1"/>
    <property type="molecule type" value="Genomic_DNA"/>
</dbReference>
<dbReference type="CDD" id="cd06139">
    <property type="entry name" value="DNA_polA_I_Ecoli_like_exo"/>
    <property type="match status" value="1"/>
</dbReference>
<comment type="catalytic activity">
    <reaction evidence="14 16">
        <text>DNA(n) + a 2'-deoxyribonucleoside 5'-triphosphate = DNA(n+1) + diphosphate</text>
        <dbReference type="Rhea" id="RHEA:22508"/>
        <dbReference type="Rhea" id="RHEA-COMP:17339"/>
        <dbReference type="Rhea" id="RHEA-COMP:17340"/>
        <dbReference type="ChEBI" id="CHEBI:33019"/>
        <dbReference type="ChEBI" id="CHEBI:61560"/>
        <dbReference type="ChEBI" id="CHEBI:173112"/>
        <dbReference type="EC" id="2.7.7.7"/>
    </reaction>
</comment>
<evidence type="ECO:0000256" key="11">
    <source>
        <dbReference type="ARBA" id="ARBA00022932"/>
    </source>
</evidence>
<dbReference type="CDD" id="cd09859">
    <property type="entry name" value="PIN_53EXO"/>
    <property type="match status" value="1"/>
</dbReference>
<evidence type="ECO:0000256" key="5">
    <source>
        <dbReference type="ARBA" id="ARBA00022695"/>
    </source>
</evidence>
<dbReference type="SUPFAM" id="SSF88723">
    <property type="entry name" value="PIN domain-like"/>
    <property type="match status" value="1"/>
</dbReference>
<dbReference type="EC" id="2.7.7.7" evidence="2 15"/>
<dbReference type="InterPro" id="IPR002562">
    <property type="entry name" value="3'-5'_exonuclease_dom"/>
</dbReference>
<dbReference type="Gene3D" id="3.30.420.10">
    <property type="entry name" value="Ribonuclease H-like superfamily/Ribonuclease H"/>
    <property type="match status" value="1"/>
</dbReference>
<dbReference type="GO" id="GO:0006261">
    <property type="term" value="P:DNA-templated DNA replication"/>
    <property type="evidence" value="ECO:0007669"/>
    <property type="project" value="UniProtKB-UniRule"/>
</dbReference>
<dbReference type="SMART" id="SM00279">
    <property type="entry name" value="HhH2"/>
    <property type="match status" value="1"/>
</dbReference>
<dbReference type="PROSITE" id="PS00447">
    <property type="entry name" value="DNA_POLYMERASE_A"/>
    <property type="match status" value="1"/>
</dbReference>
<keyword evidence="9 16" id="KW-0378">Hydrolase</keyword>
<dbReference type="Pfam" id="PF01612">
    <property type="entry name" value="DNA_pol_A_exo1"/>
    <property type="match status" value="1"/>
</dbReference>
<keyword evidence="21" id="KW-1185">Reference proteome</keyword>
<comment type="function">
    <text evidence="16">In addition to polymerase activity, this DNA polymerase exhibits 3'-5' and 5'-3' exonuclease activity.</text>
</comment>
<dbReference type="PRINTS" id="PR00868">
    <property type="entry name" value="DNAPOLI"/>
</dbReference>
<dbReference type="GO" id="GO:0006302">
    <property type="term" value="P:double-strand break repair"/>
    <property type="evidence" value="ECO:0007669"/>
    <property type="project" value="TreeGrafter"/>
</dbReference>
<keyword evidence="6 16" id="KW-0235">DNA replication</keyword>
<evidence type="ECO:0000256" key="6">
    <source>
        <dbReference type="ARBA" id="ARBA00022705"/>
    </source>
</evidence>
<dbReference type="SMART" id="SM00474">
    <property type="entry name" value="35EXOc"/>
    <property type="match status" value="1"/>
</dbReference>
<dbReference type="CDD" id="cd08637">
    <property type="entry name" value="DNA_pol_A_pol_I_C"/>
    <property type="match status" value="1"/>
</dbReference>
<feature type="domain" description="DNA-directed DNA polymerase family A palm" evidence="19">
    <location>
        <begin position="649"/>
        <end position="847"/>
    </location>
</feature>
<evidence type="ECO:0000256" key="16">
    <source>
        <dbReference type="RuleBase" id="RU004460"/>
    </source>
</evidence>
<keyword evidence="13 16" id="KW-0234">DNA repair</keyword>
<dbReference type="InterPro" id="IPR002421">
    <property type="entry name" value="5-3_exonuclease"/>
</dbReference>
<gene>
    <name evidence="16 20" type="primary">polA</name>
    <name evidence="20" type="ORF">CCAL9337_00570</name>
</gene>
<keyword evidence="8 16" id="KW-0227">DNA damage</keyword>
<dbReference type="InterPro" id="IPR029060">
    <property type="entry name" value="PIN-like_dom_sf"/>
</dbReference>
<dbReference type="Gene3D" id="1.20.1060.10">
    <property type="entry name" value="Taq DNA Polymerase, Chain T, domain 4"/>
    <property type="match status" value="1"/>
</dbReference>
<dbReference type="InterPro" id="IPR008918">
    <property type="entry name" value="HhH2"/>
</dbReference>
<dbReference type="InterPro" id="IPR020045">
    <property type="entry name" value="DNA_polI_H3TH"/>
</dbReference>
<dbReference type="Gene3D" id="3.40.50.1010">
    <property type="entry name" value="5'-nuclease"/>
    <property type="match status" value="1"/>
</dbReference>
<dbReference type="Pfam" id="PF02739">
    <property type="entry name" value="5_3_exonuc_N"/>
    <property type="match status" value="1"/>
</dbReference>
<dbReference type="GO" id="GO:0003887">
    <property type="term" value="F:DNA-directed DNA polymerase activity"/>
    <property type="evidence" value="ECO:0007669"/>
    <property type="project" value="UniProtKB-UniRule"/>
</dbReference>
<keyword evidence="10 16" id="KW-0269">Exonuclease</keyword>
<evidence type="ECO:0000259" key="17">
    <source>
        <dbReference type="SMART" id="SM00474"/>
    </source>
</evidence>
<reference evidence="20 21" key="1">
    <citation type="submission" date="2015-08" db="EMBL/GenBank/DDBJ databases">
        <title>Comparative genomics of the Campylobacter concisus group.</title>
        <authorList>
            <person name="Yee E."/>
            <person name="Chapman M.H."/>
            <person name="Huynh S."/>
            <person name="Bono J.L."/>
            <person name="On S.L."/>
            <person name="St Leger J."/>
            <person name="Foster G."/>
            <person name="Parker C.T."/>
            <person name="Miller W.G."/>
        </authorList>
    </citation>
    <scope>NUCLEOTIDE SEQUENCE [LARGE SCALE GENOMIC DNA]</scope>
    <source>
        <strain evidence="20 21">RM9337</strain>
    </source>
</reference>
<keyword evidence="12 16" id="KW-0238">DNA-binding</keyword>
<comment type="similarity">
    <text evidence="1 16">Belongs to the DNA polymerase type-A family.</text>
</comment>
<dbReference type="AlphaFoldDB" id="A0AAW3ZWQ4"/>
<sequence length="883" mass="99784">MNNEQKTLTIIDTFGFFFRLYYAMPNLKNSDGKPSGMVSGFANFIMNLAEFKSDYIIFALDSKGKTLRHEMSEAYKANRSEPPLALKEQLPVCIDLIEKMGLCSISRDKYEADDIIASAVKSCKEQGIFVRIVTHDKDLYQLIEDGKVSIYSPQSKIEHDSASCVEKYGVKPEQIRDFLALVGDSSDNIPGVKGIGAKGAKKLLDEFGNLDGVYENLSLVSNERIRNMLFEGRDSAFFSKKLATLFDDVEISLEDIKKAKFPEKNPLLNVADELREYNLNRILKSIQNESENTTKELGFEAVLLTNESEIEELLSNITPDTLVSFDTETTSVDASNASIVGFSFCFNDTKAYYVPVAHSYLGVPKQVSHELAKWAIGQIYKGCVIGQNLKYDFKIVWNNFGIKPPKNFKDTMILAWLSEPSLAVGMDALAKRLYEYETIKFESVVKKGETFANVVLENAVKYAAEDAWITLKFYHTFLNLLDPELIKLANDLEFEFILTLFNMENEGIGLDVMKMRSLIESNDKNLKRLTSEIYELSGETFNINSVKQLGEVLFEHLKLPVKKKTKTGYSTDEAVLSEIIDTHAVVAKILDYRELYKLQSTYCEPLLNLALKDEDRRIYTSFLQTGTSTGRLSSKNPNLQNIPARGRMAKEVRSAFIAKRGFSLVGLDYSQIELRLLAHFSKDEALLRAFANDEDIHARTAISIFGESNDHNRAVAKSINFGLIYGMGSSKLAAQVGISRAEAKEYIERYFRVFPSIKGFLEGIKTDAKNNGFVKTLFNRKRYFDFTNATPMQIAMYEREAVNTKFQGSAADIIKLAMVEISRITDDRAKMLLQIHDELIFEVADEYVDEFGAKAQKIMQEIYTLNVPLKTSLNSAKNWGELK</sequence>
<dbReference type="FunFam" id="1.10.150.20:FF:000003">
    <property type="entry name" value="DNA polymerase I"/>
    <property type="match status" value="1"/>
</dbReference>
<dbReference type="CDD" id="cd09898">
    <property type="entry name" value="H3TH_53EXO"/>
    <property type="match status" value="1"/>
</dbReference>
<evidence type="ECO:0000256" key="12">
    <source>
        <dbReference type="ARBA" id="ARBA00023125"/>
    </source>
</evidence>
<dbReference type="InterPro" id="IPR018320">
    <property type="entry name" value="DNA_polymerase_1"/>
</dbReference>
<evidence type="ECO:0000256" key="9">
    <source>
        <dbReference type="ARBA" id="ARBA00022801"/>
    </source>
</evidence>
<dbReference type="InterPro" id="IPR002298">
    <property type="entry name" value="DNA_polymerase_A"/>
</dbReference>
<keyword evidence="4 16" id="KW-0808">Transferase</keyword>
<dbReference type="Gene3D" id="3.30.70.370">
    <property type="match status" value="1"/>
</dbReference>
<feature type="domain" description="5'-3' exonuclease" evidence="18">
    <location>
        <begin position="5"/>
        <end position="262"/>
    </location>
</feature>
<dbReference type="InterPro" id="IPR012337">
    <property type="entry name" value="RNaseH-like_sf"/>
</dbReference>
<keyword evidence="11 16" id="KW-0239">DNA-directed DNA polymerase</keyword>
<dbReference type="PANTHER" id="PTHR10133">
    <property type="entry name" value="DNA POLYMERASE I"/>
    <property type="match status" value="1"/>
</dbReference>
<dbReference type="GO" id="GO:0008409">
    <property type="term" value="F:5'-3' exonuclease activity"/>
    <property type="evidence" value="ECO:0007669"/>
    <property type="project" value="UniProtKB-UniRule"/>
</dbReference>
<evidence type="ECO:0000256" key="10">
    <source>
        <dbReference type="ARBA" id="ARBA00022839"/>
    </source>
</evidence>
<dbReference type="NCBIfam" id="TIGR00593">
    <property type="entry name" value="pola"/>
    <property type="match status" value="1"/>
</dbReference>
<evidence type="ECO:0000256" key="8">
    <source>
        <dbReference type="ARBA" id="ARBA00022763"/>
    </source>
</evidence>
<dbReference type="NCBIfam" id="NF004397">
    <property type="entry name" value="PRK05755.1"/>
    <property type="match status" value="1"/>
</dbReference>
<protein>
    <recommendedName>
        <fullName evidence="3 15">DNA polymerase I</fullName>
        <ecNumber evidence="2 15">2.7.7.7</ecNumber>
    </recommendedName>
</protein>
<evidence type="ECO:0000256" key="4">
    <source>
        <dbReference type="ARBA" id="ARBA00022679"/>
    </source>
</evidence>
<dbReference type="SMART" id="SM00475">
    <property type="entry name" value="53EXOc"/>
    <property type="match status" value="1"/>
</dbReference>
<dbReference type="FunFam" id="1.10.150.20:FF:000002">
    <property type="entry name" value="DNA polymerase I"/>
    <property type="match status" value="1"/>
</dbReference>
<keyword evidence="7" id="KW-0540">Nuclease</keyword>
<evidence type="ECO:0000259" key="18">
    <source>
        <dbReference type="SMART" id="SM00475"/>
    </source>
</evidence>
<accession>A0AAW3ZWQ4</accession>
<dbReference type="InterPro" id="IPR036397">
    <property type="entry name" value="RNaseH_sf"/>
</dbReference>
<dbReference type="GO" id="GO:0008408">
    <property type="term" value="F:3'-5' exonuclease activity"/>
    <property type="evidence" value="ECO:0007669"/>
    <property type="project" value="UniProtKB-UniRule"/>
</dbReference>
<dbReference type="InterPro" id="IPR001098">
    <property type="entry name" value="DNA-dir_DNA_pol_A_palm_dom"/>
</dbReference>
<dbReference type="InterPro" id="IPR019760">
    <property type="entry name" value="DNA-dir_DNA_pol_A_CS"/>
</dbReference>